<evidence type="ECO:0000313" key="1">
    <source>
        <dbReference type="EMBL" id="SMF44662.1"/>
    </source>
</evidence>
<keyword evidence="2" id="KW-1185">Reference proteome</keyword>
<dbReference type="RefSeq" id="WP_132321219.1">
    <property type="nucleotide sequence ID" value="NZ_FWZT01000013.1"/>
</dbReference>
<dbReference type="OrthoDB" id="6290690at2"/>
<dbReference type="AlphaFoldDB" id="A0A1Y6C481"/>
<name>A0A1Y6C481_9BACT</name>
<evidence type="ECO:0008006" key="3">
    <source>
        <dbReference type="Google" id="ProtNLM"/>
    </source>
</evidence>
<organism evidence="1 2">
    <name type="scientific">Pseudobacteriovorax antillogorgiicola</name>
    <dbReference type="NCBI Taxonomy" id="1513793"/>
    <lineage>
        <taxon>Bacteria</taxon>
        <taxon>Pseudomonadati</taxon>
        <taxon>Bdellovibrionota</taxon>
        <taxon>Oligoflexia</taxon>
        <taxon>Oligoflexales</taxon>
        <taxon>Pseudobacteriovoracaceae</taxon>
        <taxon>Pseudobacteriovorax</taxon>
    </lineage>
</organism>
<gene>
    <name evidence="1" type="ORF">SAMN06296036_113141</name>
</gene>
<accession>A0A1Y6C481</accession>
<reference evidence="2" key="1">
    <citation type="submission" date="2017-04" db="EMBL/GenBank/DDBJ databases">
        <authorList>
            <person name="Varghese N."/>
            <person name="Submissions S."/>
        </authorList>
    </citation>
    <scope>NUCLEOTIDE SEQUENCE [LARGE SCALE GENOMIC DNA]</scope>
    <source>
        <strain evidence="2">RKEM611</strain>
    </source>
</reference>
<dbReference type="PROSITE" id="PS51257">
    <property type="entry name" value="PROKAR_LIPOPROTEIN"/>
    <property type="match status" value="1"/>
</dbReference>
<proteinExistence type="predicted"/>
<evidence type="ECO:0000313" key="2">
    <source>
        <dbReference type="Proteomes" id="UP000192907"/>
    </source>
</evidence>
<dbReference type="Proteomes" id="UP000192907">
    <property type="component" value="Unassembled WGS sequence"/>
</dbReference>
<protein>
    <recommendedName>
        <fullName evidence="3">Lipoprotein</fullName>
    </recommendedName>
</protein>
<sequence>MKYLVFTALLAFTSCSHKVPNKRPIDSVFPSVSGKALDNKTWRIPEDLNGKIALLLIGYKQNSQFDIDRWLIGLDMKQASFNIFEIPTVSGWIPSLLSDRIDEGMRSGIPDDIWNVVITVYDDADKIVAFTGNENPLNARVILLSKKGKVIFFHDEGFSVPDLNRLMLEAKEIGAKD</sequence>
<dbReference type="EMBL" id="FWZT01000013">
    <property type="protein sequence ID" value="SMF44662.1"/>
    <property type="molecule type" value="Genomic_DNA"/>
</dbReference>